<dbReference type="Gene3D" id="3.50.50.60">
    <property type="entry name" value="FAD/NAD(P)-binding domain"/>
    <property type="match status" value="1"/>
</dbReference>
<dbReference type="Gene3D" id="3.30.9.10">
    <property type="entry name" value="D-Amino Acid Oxidase, subunit A, domain 2"/>
    <property type="match status" value="1"/>
</dbReference>
<feature type="domain" description="FAD dependent oxidoreductase" evidence="1">
    <location>
        <begin position="40"/>
        <end position="422"/>
    </location>
</feature>
<proteinExistence type="predicted"/>
<dbReference type="Proteomes" id="UP000030143">
    <property type="component" value="Unassembled WGS sequence"/>
</dbReference>
<dbReference type="Pfam" id="PF01266">
    <property type="entry name" value="DAO"/>
    <property type="match status" value="1"/>
</dbReference>
<dbReference type="PANTHER" id="PTHR13847:SF279">
    <property type="entry name" value="FAD DEPENDENT OXIDOREDUCTASE DOMAIN-CONTAINING PROTEIN-RELATED"/>
    <property type="match status" value="1"/>
</dbReference>
<dbReference type="STRING" id="27334.A0A0A2K3L4"/>
<comment type="caution">
    <text evidence="2">The sequence shown here is derived from an EMBL/GenBank/DDBJ whole genome shotgun (WGS) entry which is preliminary data.</text>
</comment>
<dbReference type="PANTHER" id="PTHR13847">
    <property type="entry name" value="SARCOSINE DEHYDROGENASE-RELATED"/>
    <property type="match status" value="1"/>
</dbReference>
<dbReference type="OrthoDB" id="429143at2759"/>
<dbReference type="PhylomeDB" id="A0A0A2K3L4"/>
<evidence type="ECO:0000259" key="1">
    <source>
        <dbReference type="Pfam" id="PF01266"/>
    </source>
</evidence>
<dbReference type="VEuPathDB" id="FungiDB:PEXP_064250"/>
<dbReference type="InterPro" id="IPR036188">
    <property type="entry name" value="FAD/NAD-bd_sf"/>
</dbReference>
<dbReference type="EMBL" id="JQFZ01000110">
    <property type="protein sequence ID" value="KGO59025.1"/>
    <property type="molecule type" value="Genomic_DNA"/>
</dbReference>
<gene>
    <name evidence="2" type="ORF">PEX2_093800</name>
</gene>
<protein>
    <submittedName>
        <fullName evidence="2">FAD dependent oxidoreductase</fullName>
    </submittedName>
</protein>
<dbReference type="GO" id="GO:0005737">
    <property type="term" value="C:cytoplasm"/>
    <property type="evidence" value="ECO:0007669"/>
    <property type="project" value="TreeGrafter"/>
</dbReference>
<dbReference type="InterPro" id="IPR006076">
    <property type="entry name" value="FAD-dep_OxRdtase"/>
</dbReference>
<dbReference type="GeneID" id="27682070"/>
<accession>A0A0A2K3L4</accession>
<evidence type="ECO:0000313" key="3">
    <source>
        <dbReference type="Proteomes" id="UP000030143"/>
    </source>
</evidence>
<evidence type="ECO:0000313" key="2">
    <source>
        <dbReference type="EMBL" id="KGO59025.1"/>
    </source>
</evidence>
<keyword evidence="3" id="KW-1185">Reference proteome</keyword>
<dbReference type="SUPFAM" id="SSF51905">
    <property type="entry name" value="FAD/NAD(P)-binding domain"/>
    <property type="match status" value="1"/>
</dbReference>
<reference evidence="2 3" key="1">
    <citation type="journal article" date="2015" name="Mol. Plant Microbe Interact.">
        <title>Genome, transcriptome, and functional analyses of Penicillium expansum provide new insights into secondary metabolism and pathogenicity.</title>
        <authorList>
            <person name="Ballester A.R."/>
            <person name="Marcet-Houben M."/>
            <person name="Levin E."/>
            <person name="Sela N."/>
            <person name="Selma-Lazaro C."/>
            <person name="Carmona L."/>
            <person name="Wisniewski M."/>
            <person name="Droby S."/>
            <person name="Gonzalez-Candelas L."/>
            <person name="Gabaldon T."/>
        </authorList>
    </citation>
    <scope>NUCLEOTIDE SEQUENCE [LARGE SCALE GENOMIC DNA]</scope>
    <source>
        <strain evidence="2 3">MD-8</strain>
    </source>
</reference>
<organism evidence="2 3">
    <name type="scientific">Penicillium expansum</name>
    <name type="common">Blue mold rot fungus</name>
    <dbReference type="NCBI Taxonomy" id="27334"/>
    <lineage>
        <taxon>Eukaryota</taxon>
        <taxon>Fungi</taxon>
        <taxon>Dikarya</taxon>
        <taxon>Ascomycota</taxon>
        <taxon>Pezizomycotina</taxon>
        <taxon>Eurotiomycetes</taxon>
        <taxon>Eurotiomycetidae</taxon>
        <taxon>Eurotiales</taxon>
        <taxon>Aspergillaceae</taxon>
        <taxon>Penicillium</taxon>
    </lineage>
</organism>
<dbReference type="RefSeq" id="XP_016600366.1">
    <property type="nucleotide sequence ID" value="XM_016746650.1"/>
</dbReference>
<dbReference type="HOGENOM" id="CLU_022730_0_1_1"/>
<sequence>MNSTQASRLPVSNPVQSFWNADPKKFDDYQSTSALPSVADFVVIGSGLSGVATSYYLLKDNPNLPSVVLLEARQICSGATGRNGGHVKPDTYSDIPKFAKLLGIEAASQLAEFEASHVHAVKELVETEKIDCDFHMTRALDVYLDADHANEVESTYKSLEELDILNLRDVAVTSGKAAERISGVKNAKCCVSYTAAHLWPSKLVHQLVARLVHQGLNLQAHTAVLSVCPSKDQDYLWTVRSSRGEIKAKKVVHATNAYASSILPEYTNAITPVRGICGHIESPLGTNTPHLINTYGIRFDTVNNDYLIPRADGSIIVGGARQVFWHQKDRWFDNVKDDETIEEAATYFHDYMQRHFQGWEKSQMKTTRIWSGTITHDIVLGYSSDFMPHVGEVPGKNGQFIIAGFTGYGMPKILLSAKNLAAMINTGIPFEQTGLPQAFKSTKERIESKDNIMKDSYNSLWTNNAKL</sequence>
<name>A0A0A2K3L4_PENEN</name>
<dbReference type="AlphaFoldDB" id="A0A0A2K3L4"/>